<evidence type="ECO:0000256" key="1">
    <source>
        <dbReference type="SAM" id="Phobius"/>
    </source>
</evidence>
<feature type="transmembrane region" description="Helical" evidence="1">
    <location>
        <begin position="27"/>
        <end position="45"/>
    </location>
</feature>
<reference evidence="2" key="1">
    <citation type="submission" date="2021-01" db="EMBL/GenBank/DDBJ databases">
        <authorList>
            <consortium name="Genoscope - CEA"/>
            <person name="William W."/>
        </authorList>
    </citation>
    <scope>NUCLEOTIDE SEQUENCE</scope>
</reference>
<accession>A0A8S1M629</accession>
<feature type="transmembrane region" description="Helical" evidence="1">
    <location>
        <begin position="79"/>
        <end position="100"/>
    </location>
</feature>
<protein>
    <recommendedName>
        <fullName evidence="4">Transmembrane protein</fullName>
    </recommendedName>
</protein>
<keyword evidence="1" id="KW-0472">Membrane</keyword>
<keyword evidence="1" id="KW-0812">Transmembrane</keyword>
<dbReference type="Proteomes" id="UP000692954">
    <property type="component" value="Unassembled WGS sequence"/>
</dbReference>
<keyword evidence="1" id="KW-1133">Transmembrane helix</keyword>
<organism evidence="2 3">
    <name type="scientific">Paramecium sonneborni</name>
    <dbReference type="NCBI Taxonomy" id="65129"/>
    <lineage>
        <taxon>Eukaryota</taxon>
        <taxon>Sar</taxon>
        <taxon>Alveolata</taxon>
        <taxon>Ciliophora</taxon>
        <taxon>Intramacronucleata</taxon>
        <taxon>Oligohymenophorea</taxon>
        <taxon>Peniculida</taxon>
        <taxon>Parameciidae</taxon>
        <taxon>Paramecium</taxon>
    </lineage>
</organism>
<keyword evidence="3" id="KW-1185">Reference proteome</keyword>
<feature type="transmembrane region" description="Helical" evidence="1">
    <location>
        <begin position="112"/>
        <end position="133"/>
    </location>
</feature>
<feature type="transmembrane region" description="Helical" evidence="1">
    <location>
        <begin position="148"/>
        <end position="167"/>
    </location>
</feature>
<sequence>MNQQNRIPKADLKKVVDSQFHYERRKYIFWAFNTSYLGIAFFQIYSDVVIEGGENPALCVDTALLNHNLQCPIGLYKTLVALIVAHLIQMLSATIGYFGIDQKSRKINKSYSILLISSYIYDLITSFLLWFSYNTWDETPFRNTKNEFLMLSIFFPALMGVVGYFCLSQFKKATYENSQMQQAKDELLEKYPQIASDVVKLFL</sequence>
<dbReference type="EMBL" id="CAJJDN010000027">
    <property type="protein sequence ID" value="CAD8070674.1"/>
    <property type="molecule type" value="Genomic_DNA"/>
</dbReference>
<name>A0A8S1M629_9CILI</name>
<proteinExistence type="predicted"/>
<evidence type="ECO:0008006" key="4">
    <source>
        <dbReference type="Google" id="ProtNLM"/>
    </source>
</evidence>
<dbReference type="AlphaFoldDB" id="A0A8S1M629"/>
<comment type="caution">
    <text evidence="2">The sequence shown here is derived from an EMBL/GenBank/DDBJ whole genome shotgun (WGS) entry which is preliminary data.</text>
</comment>
<evidence type="ECO:0000313" key="3">
    <source>
        <dbReference type="Proteomes" id="UP000692954"/>
    </source>
</evidence>
<evidence type="ECO:0000313" key="2">
    <source>
        <dbReference type="EMBL" id="CAD8070674.1"/>
    </source>
</evidence>
<gene>
    <name evidence="2" type="ORF">PSON_ATCC_30995.1.T0270113</name>
</gene>